<evidence type="ECO:0000256" key="1">
    <source>
        <dbReference type="SAM" id="SignalP"/>
    </source>
</evidence>
<dbReference type="InterPro" id="IPR052806">
    <property type="entry name" value="Fasciclin-like_AGP"/>
</dbReference>
<feature type="signal peptide" evidence="1">
    <location>
        <begin position="1"/>
        <end position="21"/>
    </location>
</feature>
<feature type="chain" id="PRO_5023835783" description="FAS1 domain-containing protein" evidence="1">
    <location>
        <begin position="22"/>
        <end position="398"/>
    </location>
</feature>
<dbReference type="PANTHER" id="PTHR33985">
    <property type="entry name" value="OS02G0491300 PROTEIN-RELATED"/>
    <property type="match status" value="1"/>
</dbReference>
<dbReference type="PANTHER" id="PTHR33985:SF2">
    <property type="entry name" value="EXPRESSED PROTEIN"/>
    <property type="match status" value="1"/>
</dbReference>
<evidence type="ECO:0008006" key="3">
    <source>
        <dbReference type="Google" id="ProtNLM"/>
    </source>
</evidence>
<accession>A0A5K0WZ94</accession>
<dbReference type="AlphaFoldDB" id="A0A5K0WZ94"/>
<dbReference type="SUPFAM" id="SSF82153">
    <property type="entry name" value="FAS1 domain"/>
    <property type="match status" value="2"/>
</dbReference>
<protein>
    <recommendedName>
        <fullName evidence="3">FAS1 domain-containing protein</fullName>
    </recommendedName>
</protein>
<proteinExistence type="predicted"/>
<dbReference type="OMA" id="HIVPNRY"/>
<reference evidence="2" key="1">
    <citation type="submission" date="2019-09" db="EMBL/GenBank/DDBJ databases">
        <authorList>
            <person name="Zhang L."/>
        </authorList>
    </citation>
    <scope>NUCLEOTIDE SEQUENCE</scope>
</reference>
<keyword evidence="1" id="KW-0732">Signal</keyword>
<gene>
    <name evidence="2" type="ORF">NYM_LOCUS4845</name>
</gene>
<dbReference type="OrthoDB" id="765989at2759"/>
<dbReference type="InterPro" id="IPR036378">
    <property type="entry name" value="FAS1_dom_sf"/>
</dbReference>
<sequence>MAFSSYAHLLLLLSLFTPAFCFRHPDVAVDVRQPPPPRPPPSLHHHLASVLSSLGYQQLASAASSICDPTFFSPWDLPATVFAPSDGLVNASTFLVNEHIVPGIFTLRILSRMKSGTLLGTMSPGRCLAFTSQDNATTGTLLVNSVPIVKPDMYNDGELVVHGIGFPFAPLSPSSCEHPTTVTTATTTATSTSTIDFPVTVDPYVHPSPAFVMSLMLRDAMSRLRERGYSILALAIRVKYVELVDLHNVTVFALDDSSIFSGGHAYVSNFRFHVVPNRLLTHDDLMALPLGSLLPTLLNGERLVVTSAGTGARINYVPLRSPDLLRNLNVVVHGIFLPFPHLHQELSVQSAFSNAAFRSPASAPEGEDEPCCTAAPIARRSVLFDGLSMTVSSEDDIL</sequence>
<organism evidence="2">
    <name type="scientific">Nymphaea colorata</name>
    <name type="common">pocket water lily</name>
    <dbReference type="NCBI Taxonomy" id="210225"/>
    <lineage>
        <taxon>Eukaryota</taxon>
        <taxon>Viridiplantae</taxon>
        <taxon>Streptophyta</taxon>
        <taxon>Embryophyta</taxon>
        <taxon>Tracheophyta</taxon>
        <taxon>Spermatophyta</taxon>
        <taxon>Magnoliopsida</taxon>
        <taxon>Nymphaeales</taxon>
        <taxon>Nymphaeaceae</taxon>
        <taxon>Nymphaea</taxon>
    </lineage>
</organism>
<evidence type="ECO:0000313" key="2">
    <source>
        <dbReference type="EMBL" id="VVV58525.1"/>
    </source>
</evidence>
<name>A0A5K0WZ94_9MAGN</name>
<dbReference type="EMBL" id="LR721775">
    <property type="protein sequence ID" value="VVV58525.1"/>
    <property type="molecule type" value="Genomic_DNA"/>
</dbReference>
<dbReference type="Gramene" id="NC10G0163900.1">
    <property type="protein sequence ID" value="NC10G0163900.1:cds"/>
    <property type="gene ID" value="NC10G0163900"/>
</dbReference>